<protein>
    <submittedName>
        <fullName evidence="2">GNAT family N-acetyltransferase</fullName>
    </submittedName>
</protein>
<feature type="domain" description="N-acetyltransferase" evidence="1">
    <location>
        <begin position="31"/>
        <end position="195"/>
    </location>
</feature>
<dbReference type="Gene3D" id="3.40.630.30">
    <property type="match status" value="1"/>
</dbReference>
<organism evidence="2 3">
    <name type="scientific">Actinomyces lilanjuaniae</name>
    <dbReference type="NCBI Taxonomy" id="2321394"/>
    <lineage>
        <taxon>Bacteria</taxon>
        <taxon>Bacillati</taxon>
        <taxon>Actinomycetota</taxon>
        <taxon>Actinomycetes</taxon>
        <taxon>Actinomycetales</taxon>
        <taxon>Actinomycetaceae</taxon>
        <taxon>Actinomyces</taxon>
    </lineage>
</organism>
<evidence type="ECO:0000313" key="3">
    <source>
        <dbReference type="Proteomes" id="UP000273001"/>
    </source>
</evidence>
<evidence type="ECO:0000313" key="2">
    <source>
        <dbReference type="EMBL" id="AYD89885.1"/>
    </source>
</evidence>
<dbReference type="RefSeq" id="WP_119835161.1">
    <property type="nucleotide sequence ID" value="NZ_CP032514.1"/>
</dbReference>
<sequence>MAPVYGSPRGGGWSPWAMLRPGPRSSLSRQLSWMPLSPEDNTELAALISRAETVDDPPYRTTAQETAEYFIDPTYSGVAGRDEEGVMRAFGLVRLRPAGEIYASMTGVVDPSRRGQGIGRSLLHWQAERARHLVGAERAVSLADSAGPRARHQPAHVVTTVLEGDERMQEHLRHMGFEPRRWYREVRRSLALDIPVVQLDGFLRVEPWTPEIDDAVRRAHNQAIGEGWGSRSLTPEEWAQGDAYFAPRWSFVAMDRSGDRARVAGYLRSSRYEQDWEALGWTEGYTDMLGVLRDYRSRRVGSALLCAAMQAYAVDGMEYAAAGVDTDNPSGAVDLYESLGYEPTRGTVLYVLDV</sequence>
<gene>
    <name evidence="2" type="ORF">D5R93_07345</name>
</gene>
<proteinExistence type="predicted"/>
<name>A0ABN5PST2_9ACTO</name>
<dbReference type="SUPFAM" id="SSF55729">
    <property type="entry name" value="Acyl-CoA N-acyltransferases (Nat)"/>
    <property type="match status" value="2"/>
</dbReference>
<dbReference type="EMBL" id="CP032514">
    <property type="protein sequence ID" value="AYD89885.1"/>
    <property type="molecule type" value="Genomic_DNA"/>
</dbReference>
<dbReference type="PROSITE" id="PS51186">
    <property type="entry name" value="GNAT"/>
    <property type="match status" value="2"/>
</dbReference>
<keyword evidence="3" id="KW-1185">Reference proteome</keyword>
<dbReference type="PANTHER" id="PTHR43072">
    <property type="entry name" value="N-ACETYLTRANSFERASE"/>
    <property type="match status" value="1"/>
</dbReference>
<dbReference type="CDD" id="cd04301">
    <property type="entry name" value="NAT_SF"/>
    <property type="match status" value="1"/>
</dbReference>
<dbReference type="InterPro" id="IPR016181">
    <property type="entry name" value="Acyl_CoA_acyltransferase"/>
</dbReference>
<dbReference type="Pfam" id="PF13508">
    <property type="entry name" value="Acetyltransf_7"/>
    <property type="match status" value="1"/>
</dbReference>
<feature type="domain" description="N-acetyltransferase" evidence="1">
    <location>
        <begin position="203"/>
        <end position="354"/>
    </location>
</feature>
<accession>A0ABN5PST2</accession>
<evidence type="ECO:0000259" key="1">
    <source>
        <dbReference type="PROSITE" id="PS51186"/>
    </source>
</evidence>
<dbReference type="InterPro" id="IPR000182">
    <property type="entry name" value="GNAT_dom"/>
</dbReference>
<reference evidence="2 3" key="1">
    <citation type="submission" date="2018-09" db="EMBL/GenBank/DDBJ databases">
        <authorList>
            <person name="Li J."/>
        </authorList>
    </citation>
    <scope>NUCLEOTIDE SEQUENCE [LARGE SCALE GENOMIC DNA]</scope>
    <source>
        <strain evidence="2 3">2129</strain>
    </source>
</reference>
<dbReference type="Proteomes" id="UP000273001">
    <property type="component" value="Chromosome"/>
</dbReference>
<dbReference type="Pfam" id="PF00583">
    <property type="entry name" value="Acetyltransf_1"/>
    <property type="match status" value="1"/>
</dbReference>